<evidence type="ECO:0000313" key="1">
    <source>
        <dbReference type="EMBL" id="QHT07784.1"/>
    </source>
</evidence>
<protein>
    <submittedName>
        <fullName evidence="1">Uncharacterized protein</fullName>
    </submittedName>
</protein>
<reference evidence="1" key="1">
    <citation type="journal article" date="2020" name="Nature">
        <title>Giant virus diversity and host interactions through global metagenomics.</title>
        <authorList>
            <person name="Schulz F."/>
            <person name="Roux S."/>
            <person name="Paez-Espino D."/>
            <person name="Jungbluth S."/>
            <person name="Walsh D.A."/>
            <person name="Denef V.J."/>
            <person name="McMahon K.D."/>
            <person name="Konstantinidis K.T."/>
            <person name="Eloe-Fadrosh E.A."/>
            <person name="Kyrpides N.C."/>
            <person name="Woyke T."/>
        </authorList>
    </citation>
    <scope>NUCLEOTIDE SEQUENCE</scope>
    <source>
        <strain evidence="1">GVMAG-M-3300021964-36</strain>
    </source>
</reference>
<dbReference type="AlphaFoldDB" id="A0A6C0CVK9"/>
<dbReference type="EMBL" id="MN739486">
    <property type="protein sequence ID" value="QHT07784.1"/>
    <property type="molecule type" value="Genomic_DNA"/>
</dbReference>
<name>A0A6C0CVK9_9ZZZZ</name>
<accession>A0A6C0CVK9</accession>
<organism evidence="1">
    <name type="scientific">viral metagenome</name>
    <dbReference type="NCBI Taxonomy" id="1070528"/>
    <lineage>
        <taxon>unclassified sequences</taxon>
        <taxon>metagenomes</taxon>
        <taxon>organismal metagenomes</taxon>
    </lineage>
</organism>
<sequence length="99" mass="11462">MVFKFLSNLWLTNNKTEFTNMTKESTRKNNLVKLDLTTPNKMNIEMTSHAFLNMKTILVLYNDIHSLIEFLKEFVVVQGGGQSYMNELESIIKMNLGVN</sequence>
<proteinExistence type="predicted"/>